<dbReference type="InterPro" id="IPR037289">
    <property type="entry name" value="Elp2"/>
</dbReference>
<evidence type="ECO:0000256" key="10">
    <source>
        <dbReference type="ARBA" id="ARBA00023242"/>
    </source>
</evidence>
<dbReference type="SUPFAM" id="SSF50978">
    <property type="entry name" value="WD40 repeat-like"/>
    <property type="match status" value="1"/>
</dbReference>
<evidence type="ECO:0000256" key="6">
    <source>
        <dbReference type="ARBA" id="ARBA00022490"/>
    </source>
</evidence>
<evidence type="ECO:0000313" key="12">
    <source>
        <dbReference type="EMBL" id="CAF1253172.1"/>
    </source>
</evidence>
<dbReference type="PROSITE" id="PS50082">
    <property type="entry name" value="WD_REPEATS_2"/>
    <property type="match status" value="1"/>
</dbReference>
<evidence type="ECO:0000313" key="13">
    <source>
        <dbReference type="Proteomes" id="UP000663860"/>
    </source>
</evidence>
<evidence type="ECO:0000256" key="2">
    <source>
        <dbReference type="ARBA" id="ARBA00004496"/>
    </source>
</evidence>
<evidence type="ECO:0000256" key="9">
    <source>
        <dbReference type="ARBA" id="ARBA00022737"/>
    </source>
</evidence>
<evidence type="ECO:0000256" key="8">
    <source>
        <dbReference type="ARBA" id="ARBA00022694"/>
    </source>
</evidence>
<dbReference type="PANTHER" id="PTHR44111:SF1">
    <property type="entry name" value="ELONGATOR COMPLEX PROTEIN 2"/>
    <property type="match status" value="1"/>
</dbReference>
<dbReference type="GO" id="GO:0002098">
    <property type="term" value="P:tRNA wobble uridine modification"/>
    <property type="evidence" value="ECO:0007669"/>
    <property type="project" value="InterPro"/>
</dbReference>
<protein>
    <recommendedName>
        <fullName evidence="5">Elongator complex protein 2</fullName>
    </recommendedName>
</protein>
<evidence type="ECO:0000256" key="5">
    <source>
        <dbReference type="ARBA" id="ARBA00020267"/>
    </source>
</evidence>
<accession>A0A815A724</accession>
<dbReference type="Pfam" id="PF00400">
    <property type="entry name" value="WD40"/>
    <property type="match status" value="2"/>
</dbReference>
<proteinExistence type="inferred from homology"/>
<evidence type="ECO:0000256" key="11">
    <source>
        <dbReference type="PROSITE-ProRule" id="PRU00221"/>
    </source>
</evidence>
<dbReference type="GO" id="GO:0005634">
    <property type="term" value="C:nucleus"/>
    <property type="evidence" value="ECO:0007669"/>
    <property type="project" value="UniProtKB-SubCell"/>
</dbReference>
<evidence type="ECO:0000256" key="1">
    <source>
        <dbReference type="ARBA" id="ARBA00004123"/>
    </source>
</evidence>
<dbReference type="EMBL" id="CAJNOE010000517">
    <property type="protein sequence ID" value="CAF1253172.1"/>
    <property type="molecule type" value="Genomic_DNA"/>
</dbReference>
<keyword evidence="8" id="KW-0819">tRNA processing</keyword>
<dbReference type="PROSITE" id="PS50294">
    <property type="entry name" value="WD_REPEATS_REGION"/>
    <property type="match status" value="1"/>
</dbReference>
<organism evidence="12 13">
    <name type="scientific">Adineta steineri</name>
    <dbReference type="NCBI Taxonomy" id="433720"/>
    <lineage>
        <taxon>Eukaryota</taxon>
        <taxon>Metazoa</taxon>
        <taxon>Spiralia</taxon>
        <taxon>Gnathifera</taxon>
        <taxon>Rotifera</taxon>
        <taxon>Eurotatoria</taxon>
        <taxon>Bdelloidea</taxon>
        <taxon>Adinetida</taxon>
        <taxon>Adinetidae</taxon>
        <taxon>Adineta</taxon>
    </lineage>
</organism>
<feature type="repeat" description="WD" evidence="11">
    <location>
        <begin position="108"/>
        <end position="153"/>
    </location>
</feature>
<dbReference type="UniPathway" id="UPA00988"/>
<dbReference type="InterPro" id="IPR015943">
    <property type="entry name" value="WD40/YVTN_repeat-like_dom_sf"/>
</dbReference>
<comment type="pathway">
    <text evidence="3">tRNA modification; 5-methoxycarbonylmethyl-2-thiouridine-tRNA biosynthesis.</text>
</comment>
<dbReference type="Gene3D" id="2.130.10.10">
    <property type="entry name" value="YVTN repeat-like/Quinoprotein amine dehydrogenase"/>
    <property type="match status" value="1"/>
</dbReference>
<dbReference type="InterPro" id="IPR001680">
    <property type="entry name" value="WD40_rpt"/>
</dbReference>
<gene>
    <name evidence="12" type="ORF">IZO911_LOCUS31463</name>
</gene>
<comment type="caution">
    <text evidence="12">The sequence shown here is derived from an EMBL/GenBank/DDBJ whole genome shotgun (WGS) entry which is preliminary data.</text>
</comment>
<evidence type="ECO:0000256" key="3">
    <source>
        <dbReference type="ARBA" id="ARBA00005043"/>
    </source>
</evidence>
<sequence>MANISSDIKIGVDYISAGCNCGPHTLDWQNGPRLIYGVTNSVALCSDVAPFSVRKTFSGHQGRLNCVKWIRQEQQNSNSDYYFLSASVDKTIGVWKGKDENYTKHLSLDGHQNSVTTVSGYQQSSNDNIYVASGAADSTVKIWRINNTTATCLHTIDFKNGFAITLELVPLDNHKDMFLLFVATDKNKVHIYQVSDSVIELVFVLSGHEDWIRTITIQKTS</sequence>
<evidence type="ECO:0000256" key="4">
    <source>
        <dbReference type="ARBA" id="ARBA00005881"/>
    </source>
</evidence>
<dbReference type="GO" id="GO:0033588">
    <property type="term" value="C:elongator holoenzyme complex"/>
    <property type="evidence" value="ECO:0007669"/>
    <property type="project" value="InterPro"/>
</dbReference>
<keyword evidence="6" id="KW-0963">Cytoplasm</keyword>
<comment type="similarity">
    <text evidence="4">Belongs to the WD repeat ELP2 family.</text>
</comment>
<dbReference type="GO" id="GO:0005737">
    <property type="term" value="C:cytoplasm"/>
    <property type="evidence" value="ECO:0007669"/>
    <property type="project" value="UniProtKB-SubCell"/>
</dbReference>
<dbReference type="PANTHER" id="PTHR44111">
    <property type="entry name" value="ELONGATOR COMPLEX PROTEIN 2"/>
    <property type="match status" value="1"/>
</dbReference>
<dbReference type="InterPro" id="IPR036322">
    <property type="entry name" value="WD40_repeat_dom_sf"/>
</dbReference>
<keyword evidence="10" id="KW-0539">Nucleus</keyword>
<reference evidence="12" key="1">
    <citation type="submission" date="2021-02" db="EMBL/GenBank/DDBJ databases">
        <authorList>
            <person name="Nowell W R."/>
        </authorList>
    </citation>
    <scope>NUCLEOTIDE SEQUENCE</scope>
</reference>
<dbReference type="AlphaFoldDB" id="A0A815A724"/>
<evidence type="ECO:0000256" key="7">
    <source>
        <dbReference type="ARBA" id="ARBA00022574"/>
    </source>
</evidence>
<dbReference type="Proteomes" id="UP000663860">
    <property type="component" value="Unassembled WGS sequence"/>
</dbReference>
<keyword evidence="9" id="KW-0677">Repeat</keyword>
<dbReference type="SMART" id="SM00320">
    <property type="entry name" value="WD40"/>
    <property type="match status" value="2"/>
</dbReference>
<keyword evidence="7 11" id="KW-0853">WD repeat</keyword>
<comment type="subcellular location">
    <subcellularLocation>
        <location evidence="2">Cytoplasm</location>
    </subcellularLocation>
    <subcellularLocation>
        <location evidence="1">Nucleus</location>
    </subcellularLocation>
</comment>
<name>A0A815A724_9BILA</name>